<evidence type="ECO:0008006" key="3">
    <source>
        <dbReference type="Google" id="ProtNLM"/>
    </source>
</evidence>
<evidence type="ECO:0000313" key="2">
    <source>
        <dbReference type="Proteomes" id="UP001180487"/>
    </source>
</evidence>
<organism evidence="1 2">
    <name type="scientific">Rhodoferax ferrireducens</name>
    <dbReference type="NCBI Taxonomy" id="192843"/>
    <lineage>
        <taxon>Bacteria</taxon>
        <taxon>Pseudomonadati</taxon>
        <taxon>Pseudomonadota</taxon>
        <taxon>Betaproteobacteria</taxon>
        <taxon>Burkholderiales</taxon>
        <taxon>Comamonadaceae</taxon>
        <taxon>Rhodoferax</taxon>
    </lineage>
</organism>
<reference evidence="1 2" key="1">
    <citation type="submission" date="2023-07" db="EMBL/GenBank/DDBJ databases">
        <title>Sorghum-associated microbial communities from plants grown in Nebraska, USA.</title>
        <authorList>
            <person name="Schachtman D."/>
        </authorList>
    </citation>
    <scope>NUCLEOTIDE SEQUENCE [LARGE SCALE GENOMIC DNA]</scope>
    <source>
        <strain evidence="1 2">BE313</strain>
    </source>
</reference>
<sequence length="244" mass="27187">MRDAYVENLKHGLSDTEAYERILRGYADLLDDREVACLVYFALADTAWKFGRLHKDVKARALELTRQGGDVFVWERDAPGEVPARRKALRSLETRLLSDQPAPKPIKVLKPKPKKIRTTAPVGSVFLLKLPNGYKAMLVLVGFIDLSRSVDPVFSVLNWLGTDLPSQVELDNAARTAMQFQSGLGDMAHIGILPEDERKSVMADLEATGQSTATEMPYNPESFVFKFAEAIGNEISAHFVDRNP</sequence>
<dbReference type="RefSeq" id="WP_310372305.1">
    <property type="nucleotide sequence ID" value="NZ_JAVDXT010000001.1"/>
</dbReference>
<dbReference type="Proteomes" id="UP001180487">
    <property type="component" value="Unassembled WGS sequence"/>
</dbReference>
<dbReference type="EMBL" id="JAVDXT010000001">
    <property type="protein sequence ID" value="MDR7376970.1"/>
    <property type="molecule type" value="Genomic_DNA"/>
</dbReference>
<accession>A0ABU2C6J9</accession>
<protein>
    <recommendedName>
        <fullName evidence="3">AbiV family abortive infection protein</fullName>
    </recommendedName>
</protein>
<proteinExistence type="predicted"/>
<name>A0ABU2C6J9_9BURK</name>
<keyword evidence="2" id="KW-1185">Reference proteome</keyword>
<evidence type="ECO:0000313" key="1">
    <source>
        <dbReference type="EMBL" id="MDR7376970.1"/>
    </source>
</evidence>
<comment type="caution">
    <text evidence="1">The sequence shown here is derived from an EMBL/GenBank/DDBJ whole genome shotgun (WGS) entry which is preliminary data.</text>
</comment>
<gene>
    <name evidence="1" type="ORF">J2X19_001628</name>
</gene>